<dbReference type="EMBL" id="CAJNDS010000136">
    <property type="protein sequence ID" value="CAE6968819.1"/>
    <property type="molecule type" value="Genomic_DNA"/>
</dbReference>
<dbReference type="Proteomes" id="UP000604046">
    <property type="component" value="Unassembled WGS sequence"/>
</dbReference>
<comment type="caution">
    <text evidence="1">The sequence shown here is derived from an EMBL/GenBank/DDBJ whole genome shotgun (WGS) entry which is preliminary data.</text>
</comment>
<sequence length="977" mass="108689">MRRVAAFLGLARAGSETDTSDTIQAVQAVQVVQAWQAALETCAAEVCTANQVEEDDAAAARCRQIPVASKFGGAGRTTQFGRNIWCAAMLGTGSTVDLFAGFGDTTALLSDALRRRPGPADRRLVTFELSRERLSTVRSRLAESQVAVRTLDQGSQQHWHQEMKQADRQRVTAFLVHGSTAQNLRAACKHVEDLGFLLLDPDVEMGYKDFADDWRVLEERQPRMVAVYNTNLPGGAGWVVNRLLALGGYVEVAQGINDGGAGELDVLHQVRAWSLLLRTSGAVLPAWRSSEGAPQATAEHQQPVLPFDEDTVKMTGLEAQAWVKEQLQKGYAWGNTTFRAVRGGEVLRIHREVGDVVPVEVQRPTDELLSPPKPETNLHHCFAETDPLAAARQLRTPCFLNCEGPHFEPAWDGFRKKVLLQAARSYPMDEEMIMEASAISHGIIENDEILIRGRSLFMARLRHEYTHDGHVEGFCLYGLAAAAFMRARQTLDMQPRTFEVRGRTIFAPTIGLRDLDTAFTLVSDSNSKGGVEFSFLENAGWAIALEDIVTNLEVQKADLGQSFRRHQPQGAKRPEPIGAAGQGLQQGRLDHLDSLRLFREAAQVRLCGIGDHLTATFDAVLIVQGSLELVAGNLPIQRDFLGRYCPKHTGQGHQCRQRCELLGWGCDQQDEADPVAEWLDGIIDPESLDELPWDLEERKRSLAHASAQDSRLQLADFVVCSHPTLLCIFMAEALSKPIFVHASSTLLYGVHCQDCNRAAWYTNLRHFGSSPLAQRYLELTRNLLLNSRNLIFMAEGRFLAEQVRHQVGVEVPWVPPLALYTPAGSWHGGQAASRRAVVLRSRFFVSLMGELLRSLLREIVSINFPNYPLEVVFLGMDNQFDEQWLSLQQLASFDAAILWPNDLHQRTFHEAYRMAIPLLVPDSACLFRAQRMSNWGYASYGASSVGLADGKPPSRHPFPPWWNLCHRGATFYILNGT</sequence>
<dbReference type="AlphaFoldDB" id="A0A812I1M1"/>
<gene>
    <name evidence="1" type="ORF">SNAT2548_LOCUS2374</name>
</gene>
<protein>
    <submittedName>
        <fullName evidence="1">Uncharacterized protein</fullName>
    </submittedName>
</protein>
<evidence type="ECO:0000313" key="2">
    <source>
        <dbReference type="Proteomes" id="UP000604046"/>
    </source>
</evidence>
<proteinExistence type="predicted"/>
<evidence type="ECO:0000313" key="1">
    <source>
        <dbReference type="EMBL" id="CAE6968819.1"/>
    </source>
</evidence>
<dbReference type="OrthoDB" id="408788at2759"/>
<organism evidence="1 2">
    <name type="scientific">Symbiodinium natans</name>
    <dbReference type="NCBI Taxonomy" id="878477"/>
    <lineage>
        <taxon>Eukaryota</taxon>
        <taxon>Sar</taxon>
        <taxon>Alveolata</taxon>
        <taxon>Dinophyceae</taxon>
        <taxon>Suessiales</taxon>
        <taxon>Symbiodiniaceae</taxon>
        <taxon>Symbiodinium</taxon>
    </lineage>
</organism>
<accession>A0A812I1M1</accession>
<reference evidence="1" key="1">
    <citation type="submission" date="2021-02" db="EMBL/GenBank/DDBJ databases">
        <authorList>
            <person name="Dougan E. K."/>
            <person name="Rhodes N."/>
            <person name="Thang M."/>
            <person name="Chan C."/>
        </authorList>
    </citation>
    <scope>NUCLEOTIDE SEQUENCE</scope>
</reference>
<name>A0A812I1M1_9DINO</name>
<keyword evidence="2" id="KW-1185">Reference proteome</keyword>